<dbReference type="AlphaFoldDB" id="A0A6I3SH32"/>
<accession>A0A6I3SH32</accession>
<keyword evidence="2" id="KW-1185">Reference proteome</keyword>
<organism evidence="1 2">
    <name type="scientific">Heliobacterium mobile</name>
    <name type="common">Heliobacillus mobilis</name>
    <dbReference type="NCBI Taxonomy" id="28064"/>
    <lineage>
        <taxon>Bacteria</taxon>
        <taxon>Bacillati</taxon>
        <taxon>Bacillota</taxon>
        <taxon>Clostridia</taxon>
        <taxon>Eubacteriales</taxon>
        <taxon>Heliobacteriaceae</taxon>
        <taxon>Heliobacterium</taxon>
    </lineage>
</organism>
<proteinExistence type="predicted"/>
<dbReference type="InterPro" id="IPR032587">
    <property type="entry name" value="DUF4911"/>
</dbReference>
<evidence type="ECO:0000313" key="2">
    <source>
        <dbReference type="Proteomes" id="UP000430670"/>
    </source>
</evidence>
<dbReference type="RefSeq" id="WP_155475226.1">
    <property type="nucleotide sequence ID" value="NZ_WNKU01000002.1"/>
</dbReference>
<dbReference type="Pfam" id="PF16256">
    <property type="entry name" value="DUF4911"/>
    <property type="match status" value="1"/>
</dbReference>
<dbReference type="OrthoDB" id="2082932at2"/>
<gene>
    <name evidence="1" type="ORF">GJ688_04025</name>
</gene>
<sequence>MSRYKGKRQLSDIYKEIPSDSPVGLVRLQEPQKASLFLRIMEGYSHLAMIVSFYPDIGWYSIYTTPDNRQEVESILSTLPVRLTTMQFVSAGQLPVIVLQGD</sequence>
<reference evidence="1 2" key="1">
    <citation type="submission" date="2019-11" db="EMBL/GenBank/DDBJ databases">
        <title>Whole-genome sequence of a the green, strictly anaerobic photosynthetic bacterium Heliobacillus mobilis DSM 6151.</title>
        <authorList>
            <person name="Kyndt J.A."/>
            <person name="Meyer T.E."/>
        </authorList>
    </citation>
    <scope>NUCLEOTIDE SEQUENCE [LARGE SCALE GENOMIC DNA]</scope>
    <source>
        <strain evidence="1 2">DSM 6151</strain>
    </source>
</reference>
<dbReference type="Proteomes" id="UP000430670">
    <property type="component" value="Unassembled WGS sequence"/>
</dbReference>
<protein>
    <submittedName>
        <fullName evidence="1">DUF4911 domain-containing protein</fullName>
    </submittedName>
</protein>
<name>A0A6I3SH32_HELMO</name>
<evidence type="ECO:0000313" key="1">
    <source>
        <dbReference type="EMBL" id="MTV48150.1"/>
    </source>
</evidence>
<dbReference type="EMBL" id="WNKU01000002">
    <property type="protein sequence ID" value="MTV48150.1"/>
    <property type="molecule type" value="Genomic_DNA"/>
</dbReference>
<comment type="caution">
    <text evidence="1">The sequence shown here is derived from an EMBL/GenBank/DDBJ whole genome shotgun (WGS) entry which is preliminary data.</text>
</comment>